<comment type="caution">
    <text evidence="1">The sequence shown here is derived from an EMBL/GenBank/DDBJ whole genome shotgun (WGS) entry which is preliminary data.</text>
</comment>
<reference evidence="1 2" key="1">
    <citation type="submission" date="2024-01" db="EMBL/GenBank/DDBJ databases">
        <title>A draft genome for the cacao thread blight pathogen Marasmiellus scandens.</title>
        <authorList>
            <person name="Baruah I.K."/>
            <person name="Leung J."/>
            <person name="Bukari Y."/>
            <person name="Amoako-Attah I."/>
            <person name="Meinhardt L.W."/>
            <person name="Bailey B.A."/>
            <person name="Cohen S.P."/>
        </authorList>
    </citation>
    <scope>NUCLEOTIDE SEQUENCE [LARGE SCALE GENOMIC DNA]</scope>
    <source>
        <strain evidence="1 2">GH-19</strain>
    </source>
</reference>
<dbReference type="EMBL" id="JBANRG010000040">
    <property type="protein sequence ID" value="KAK7447667.1"/>
    <property type="molecule type" value="Genomic_DNA"/>
</dbReference>
<proteinExistence type="predicted"/>
<gene>
    <name evidence="1" type="ORF">VKT23_013923</name>
</gene>
<name>A0ABR1J6H1_9AGAR</name>
<evidence type="ECO:0000313" key="1">
    <source>
        <dbReference type="EMBL" id="KAK7447667.1"/>
    </source>
</evidence>
<protein>
    <submittedName>
        <fullName evidence="1">Uncharacterized protein</fullName>
    </submittedName>
</protein>
<accession>A0ABR1J6H1</accession>
<keyword evidence="2" id="KW-1185">Reference proteome</keyword>
<organism evidence="1 2">
    <name type="scientific">Marasmiellus scandens</name>
    <dbReference type="NCBI Taxonomy" id="2682957"/>
    <lineage>
        <taxon>Eukaryota</taxon>
        <taxon>Fungi</taxon>
        <taxon>Dikarya</taxon>
        <taxon>Basidiomycota</taxon>
        <taxon>Agaricomycotina</taxon>
        <taxon>Agaricomycetes</taxon>
        <taxon>Agaricomycetidae</taxon>
        <taxon>Agaricales</taxon>
        <taxon>Marasmiineae</taxon>
        <taxon>Omphalotaceae</taxon>
        <taxon>Marasmiellus</taxon>
    </lineage>
</organism>
<evidence type="ECO:0000313" key="2">
    <source>
        <dbReference type="Proteomes" id="UP001498398"/>
    </source>
</evidence>
<sequence>MVTIWGGGVYEPEVFYETCDVKPGKSKPKLKEMDSNILPAAWLVLRWIVGSCTADLEEITSGEEHIKNTDASWHQVGAPDA</sequence>
<dbReference type="Proteomes" id="UP001498398">
    <property type="component" value="Unassembled WGS sequence"/>
</dbReference>